<evidence type="ECO:0000313" key="3">
    <source>
        <dbReference type="Proteomes" id="UP000242699"/>
    </source>
</evidence>
<dbReference type="PROSITE" id="PS51379">
    <property type="entry name" value="4FE4S_FER_2"/>
    <property type="match status" value="1"/>
</dbReference>
<gene>
    <name evidence="2" type="ORF">C7B43_05240</name>
</gene>
<accession>A0A2T2X8B5</accession>
<dbReference type="AlphaFoldDB" id="A0A2T2X8B5"/>
<dbReference type="EMBL" id="PXYT01000008">
    <property type="protein sequence ID" value="PSR30696.1"/>
    <property type="molecule type" value="Genomic_DNA"/>
</dbReference>
<evidence type="ECO:0000259" key="1">
    <source>
        <dbReference type="PROSITE" id="PS51379"/>
    </source>
</evidence>
<feature type="domain" description="4Fe-4S ferredoxin-type" evidence="1">
    <location>
        <begin position="19"/>
        <end position="49"/>
    </location>
</feature>
<dbReference type="Gene3D" id="3.30.70.20">
    <property type="match status" value="1"/>
</dbReference>
<evidence type="ECO:0000313" key="2">
    <source>
        <dbReference type="EMBL" id="PSR30696.1"/>
    </source>
</evidence>
<comment type="caution">
    <text evidence="2">The sequence shown here is derived from an EMBL/GenBank/DDBJ whole genome shotgun (WGS) entry which is preliminary data.</text>
</comment>
<sequence>MEFIPLSGLDGNADFNAVLQLYINAEPCIIDCGACVPVCPVGAIFKDEDLAPADKKCIAANTD</sequence>
<name>A0A2T2X8B5_9FIRM</name>
<proteinExistence type="predicted"/>
<reference evidence="2 3" key="1">
    <citation type="journal article" date="2014" name="BMC Genomics">
        <title>Comparison of environmental and isolate Sulfobacillus genomes reveals diverse carbon, sulfur, nitrogen, and hydrogen metabolisms.</title>
        <authorList>
            <person name="Justice N.B."/>
            <person name="Norman A."/>
            <person name="Brown C.T."/>
            <person name="Singh A."/>
            <person name="Thomas B.C."/>
            <person name="Banfield J.F."/>
        </authorList>
    </citation>
    <scope>NUCLEOTIDE SEQUENCE [LARGE SCALE GENOMIC DNA]</scope>
    <source>
        <strain evidence="2">AMDSBA1</strain>
    </source>
</reference>
<dbReference type="InterPro" id="IPR017896">
    <property type="entry name" value="4Fe4S_Fe-S-bd"/>
</dbReference>
<dbReference type="SUPFAM" id="SSF54862">
    <property type="entry name" value="4Fe-4S ferredoxins"/>
    <property type="match status" value="1"/>
</dbReference>
<dbReference type="Proteomes" id="UP000242699">
    <property type="component" value="Unassembled WGS sequence"/>
</dbReference>
<organism evidence="2 3">
    <name type="scientific">Sulfobacillus benefaciens</name>
    <dbReference type="NCBI Taxonomy" id="453960"/>
    <lineage>
        <taxon>Bacteria</taxon>
        <taxon>Bacillati</taxon>
        <taxon>Bacillota</taxon>
        <taxon>Clostridia</taxon>
        <taxon>Eubacteriales</taxon>
        <taxon>Clostridiales Family XVII. Incertae Sedis</taxon>
        <taxon>Sulfobacillus</taxon>
    </lineage>
</organism>
<dbReference type="Pfam" id="PF12837">
    <property type="entry name" value="Fer4_6"/>
    <property type="match status" value="1"/>
</dbReference>
<protein>
    <submittedName>
        <fullName evidence="2">4Fe-4S ferredoxin</fullName>
    </submittedName>
</protein>